<keyword evidence="3" id="KW-0547">Nucleotide-binding</keyword>
<protein>
    <submittedName>
        <fullName evidence="6">ABC transporter ATP-binding protein</fullName>
    </submittedName>
</protein>
<dbReference type="PANTHER" id="PTHR43335:SF4">
    <property type="entry name" value="ABC TRANSPORTER, ATP-BINDING PROTEIN"/>
    <property type="match status" value="1"/>
</dbReference>
<dbReference type="InterPro" id="IPR003439">
    <property type="entry name" value="ABC_transporter-like_ATP-bd"/>
</dbReference>
<dbReference type="Gene3D" id="3.40.50.300">
    <property type="entry name" value="P-loop containing nucleotide triphosphate hydrolases"/>
    <property type="match status" value="1"/>
</dbReference>
<dbReference type="SMART" id="SM00382">
    <property type="entry name" value="AAA"/>
    <property type="match status" value="1"/>
</dbReference>
<evidence type="ECO:0000313" key="6">
    <source>
        <dbReference type="EMBL" id="WAA09866.1"/>
    </source>
</evidence>
<dbReference type="PANTHER" id="PTHR43335">
    <property type="entry name" value="ABC TRANSPORTER, ATP-BINDING PROTEIN"/>
    <property type="match status" value="1"/>
</dbReference>
<sequence>MTILQVENITKSYGKELVLNNISFNIPYPKIVALVGPNGSGKTSLLNIITNLLKPDSGNIQILGRPNTDPNIFYETSFMQDNSVLYEYLTGYDHLQFIADVQNLSKEQILKTSQMVGNDGYLHKKVKNYSLGMKQHLLLAMAILNKPKLLILDEPLNGLDPTSAIRVRELIIQLHKEGTTILISSHNLGEIDRITSNIIFIKNGQIIEEDLAEFEQVTYYLSVSNQQHAIKILKEQQIPVILENDRLKIWIDEKSLQTVISVLLNQGISIKDIEKKITGSEERYQQIFGKKDEEDESFEI</sequence>
<dbReference type="CDD" id="cd03230">
    <property type="entry name" value="ABC_DR_subfamily_A"/>
    <property type="match status" value="1"/>
</dbReference>
<feature type="domain" description="ABC transporter" evidence="5">
    <location>
        <begin position="4"/>
        <end position="228"/>
    </location>
</feature>
<dbReference type="GO" id="GO:0005524">
    <property type="term" value="F:ATP binding"/>
    <property type="evidence" value="ECO:0007669"/>
    <property type="project" value="UniProtKB-KW"/>
</dbReference>
<dbReference type="InterPro" id="IPR003593">
    <property type="entry name" value="AAA+_ATPase"/>
</dbReference>
<evidence type="ECO:0000256" key="1">
    <source>
        <dbReference type="ARBA" id="ARBA00005417"/>
    </source>
</evidence>
<dbReference type="GO" id="GO:0016887">
    <property type="term" value="F:ATP hydrolysis activity"/>
    <property type="evidence" value="ECO:0007669"/>
    <property type="project" value="InterPro"/>
</dbReference>
<keyword evidence="7" id="KW-1185">Reference proteome</keyword>
<dbReference type="EMBL" id="CP106878">
    <property type="protein sequence ID" value="WAA09866.1"/>
    <property type="molecule type" value="Genomic_DNA"/>
</dbReference>
<dbReference type="AlphaFoldDB" id="A0A9E8LVG0"/>
<evidence type="ECO:0000256" key="3">
    <source>
        <dbReference type="ARBA" id="ARBA00022741"/>
    </source>
</evidence>
<proteinExistence type="inferred from homology"/>
<dbReference type="InterPro" id="IPR027417">
    <property type="entry name" value="P-loop_NTPase"/>
</dbReference>
<dbReference type="Proteomes" id="UP001164718">
    <property type="component" value="Chromosome"/>
</dbReference>
<evidence type="ECO:0000313" key="7">
    <source>
        <dbReference type="Proteomes" id="UP001164718"/>
    </source>
</evidence>
<evidence type="ECO:0000256" key="4">
    <source>
        <dbReference type="ARBA" id="ARBA00022840"/>
    </source>
</evidence>
<dbReference type="SUPFAM" id="SSF52540">
    <property type="entry name" value="P-loop containing nucleoside triphosphate hydrolases"/>
    <property type="match status" value="1"/>
</dbReference>
<dbReference type="RefSeq" id="WP_275417648.1">
    <property type="nucleotide sequence ID" value="NZ_CP106878.1"/>
</dbReference>
<dbReference type="Pfam" id="PF00005">
    <property type="entry name" value="ABC_tran"/>
    <property type="match status" value="1"/>
</dbReference>
<organism evidence="6 7">
    <name type="scientific">Fervidibacillus albus</name>
    <dbReference type="NCBI Taxonomy" id="2980026"/>
    <lineage>
        <taxon>Bacteria</taxon>
        <taxon>Bacillati</taxon>
        <taxon>Bacillota</taxon>
        <taxon>Bacilli</taxon>
        <taxon>Bacillales</taxon>
        <taxon>Bacillaceae</taxon>
        <taxon>Fervidibacillus</taxon>
    </lineage>
</organism>
<dbReference type="PROSITE" id="PS50893">
    <property type="entry name" value="ABC_TRANSPORTER_2"/>
    <property type="match status" value="1"/>
</dbReference>
<comment type="similarity">
    <text evidence="1">Belongs to the ABC transporter superfamily.</text>
</comment>
<accession>A0A9E8LVG0</accession>
<gene>
    <name evidence="6" type="ORF">OE104_00335</name>
</gene>
<dbReference type="KEGG" id="faf:OE104_00335"/>
<keyword evidence="4 6" id="KW-0067">ATP-binding</keyword>
<reference evidence="6" key="1">
    <citation type="submission" date="2022-09" db="EMBL/GenBank/DDBJ databases">
        <title>Complete Genomes of Fervidibacillus albus and Fervidibacillus halotolerans isolated from tidal flat sediments.</title>
        <authorList>
            <person name="Kwon K.K."/>
            <person name="Yang S.-H."/>
            <person name="Park M.J."/>
            <person name="Oh H.-M."/>
        </authorList>
    </citation>
    <scope>NUCLEOTIDE SEQUENCE</scope>
    <source>
        <strain evidence="6">MEBiC13591</strain>
    </source>
</reference>
<keyword evidence="2" id="KW-0813">Transport</keyword>
<evidence type="ECO:0000256" key="2">
    <source>
        <dbReference type="ARBA" id="ARBA00022448"/>
    </source>
</evidence>
<name>A0A9E8LVG0_9BACI</name>
<evidence type="ECO:0000259" key="5">
    <source>
        <dbReference type="PROSITE" id="PS50893"/>
    </source>
</evidence>